<gene>
    <name evidence="2" type="ORF">E3J84_01435</name>
</gene>
<sequence>MKAQIRIIKALKGKIIDKLKKHFGKVLCFHGGVDNQKTLPFGNPKDVEKEVIHLLEALASNGIGYILAPCHNIQPITPVENIITMYETVHHYGIL</sequence>
<name>A0A523S3C2_UNCAE</name>
<dbReference type="Pfam" id="PF01208">
    <property type="entry name" value="URO-D"/>
    <property type="match status" value="1"/>
</dbReference>
<dbReference type="SUPFAM" id="SSF51726">
    <property type="entry name" value="UROD/MetE-like"/>
    <property type="match status" value="1"/>
</dbReference>
<proteinExistence type="predicted"/>
<comment type="caution">
    <text evidence="2">The sequence shown here is derived from an EMBL/GenBank/DDBJ whole genome shotgun (WGS) entry which is preliminary data.</text>
</comment>
<dbReference type="GO" id="GO:0004853">
    <property type="term" value="F:uroporphyrinogen decarboxylase activity"/>
    <property type="evidence" value="ECO:0007669"/>
    <property type="project" value="InterPro"/>
</dbReference>
<protein>
    <recommendedName>
        <fullName evidence="1">Uroporphyrinogen decarboxylase (URO-D) domain-containing protein</fullName>
    </recommendedName>
</protein>
<evidence type="ECO:0000313" key="3">
    <source>
        <dbReference type="Proteomes" id="UP000316360"/>
    </source>
</evidence>
<reference evidence="2 3" key="1">
    <citation type="submission" date="2019-03" db="EMBL/GenBank/DDBJ databases">
        <title>Metabolic potential of uncultured bacteria and archaea associated with petroleum seepage in deep-sea sediments.</title>
        <authorList>
            <person name="Dong X."/>
            <person name="Hubert C."/>
        </authorList>
    </citation>
    <scope>NUCLEOTIDE SEQUENCE [LARGE SCALE GENOMIC DNA]</scope>
    <source>
        <strain evidence="2">E44_bin7</strain>
    </source>
</reference>
<dbReference type="Proteomes" id="UP000316360">
    <property type="component" value="Unassembled WGS sequence"/>
</dbReference>
<organism evidence="2 3">
    <name type="scientific">Aerophobetes bacterium</name>
    <dbReference type="NCBI Taxonomy" id="2030807"/>
    <lineage>
        <taxon>Bacteria</taxon>
        <taxon>Candidatus Aerophobota</taxon>
    </lineage>
</organism>
<evidence type="ECO:0000259" key="1">
    <source>
        <dbReference type="Pfam" id="PF01208"/>
    </source>
</evidence>
<dbReference type="InterPro" id="IPR038071">
    <property type="entry name" value="UROD/MetE-like_sf"/>
</dbReference>
<feature type="domain" description="Uroporphyrinogen decarboxylase (URO-D)" evidence="1">
    <location>
        <begin position="18"/>
        <end position="92"/>
    </location>
</feature>
<evidence type="ECO:0000313" key="2">
    <source>
        <dbReference type="EMBL" id="TET12540.1"/>
    </source>
</evidence>
<accession>A0A523S3C2</accession>
<dbReference type="GO" id="GO:0006779">
    <property type="term" value="P:porphyrin-containing compound biosynthetic process"/>
    <property type="evidence" value="ECO:0007669"/>
    <property type="project" value="InterPro"/>
</dbReference>
<dbReference type="InterPro" id="IPR000257">
    <property type="entry name" value="Uroporphyrinogen_deCOase"/>
</dbReference>
<dbReference type="EMBL" id="SOKJ01000075">
    <property type="protein sequence ID" value="TET12540.1"/>
    <property type="molecule type" value="Genomic_DNA"/>
</dbReference>
<dbReference type="Gene3D" id="3.20.20.210">
    <property type="match status" value="1"/>
</dbReference>
<dbReference type="AlphaFoldDB" id="A0A523S3C2"/>